<reference evidence="1" key="1">
    <citation type="submission" date="2018-01" db="EMBL/GenBank/DDBJ databases">
        <authorList>
            <person name="Mao J.F."/>
        </authorList>
    </citation>
    <scope>NUCLEOTIDE SEQUENCE</scope>
    <source>
        <strain evidence="1">Huo1</strain>
        <tissue evidence="1">Leaf</tissue>
    </source>
</reference>
<evidence type="ECO:0000313" key="1">
    <source>
        <dbReference type="EMBL" id="KAG6428925.1"/>
    </source>
</evidence>
<evidence type="ECO:0000313" key="2">
    <source>
        <dbReference type="Proteomes" id="UP000298416"/>
    </source>
</evidence>
<proteinExistence type="predicted"/>
<comment type="caution">
    <text evidence="1">The sequence shown here is derived from an EMBL/GenBank/DDBJ whole genome shotgun (WGS) entry which is preliminary data.</text>
</comment>
<keyword evidence="2" id="KW-1185">Reference proteome</keyword>
<sequence>MRAGDRAIAPTTWHWGGLVKTKDIARGALGPEKIQTDCTKLVKFDVLVNNEDDKSGDPGQAGVRVCAAAAQIRGSLKLSLKDVTIGGGSYGDSLLAFQQTASGPECNYAAYHAGGVIPIRFD</sequence>
<reference evidence="1" key="2">
    <citation type="submission" date="2020-08" db="EMBL/GenBank/DDBJ databases">
        <title>Plant Genome Project.</title>
        <authorList>
            <person name="Zhang R.-G."/>
        </authorList>
    </citation>
    <scope>NUCLEOTIDE SEQUENCE</scope>
    <source>
        <strain evidence="1">Huo1</strain>
        <tissue evidence="1">Leaf</tissue>
    </source>
</reference>
<dbReference type="AlphaFoldDB" id="A0A8X8Y9J2"/>
<accession>A0A8X8Y9J2</accession>
<organism evidence="1">
    <name type="scientific">Salvia splendens</name>
    <name type="common">Scarlet sage</name>
    <dbReference type="NCBI Taxonomy" id="180675"/>
    <lineage>
        <taxon>Eukaryota</taxon>
        <taxon>Viridiplantae</taxon>
        <taxon>Streptophyta</taxon>
        <taxon>Embryophyta</taxon>
        <taxon>Tracheophyta</taxon>
        <taxon>Spermatophyta</taxon>
        <taxon>Magnoliopsida</taxon>
        <taxon>eudicotyledons</taxon>
        <taxon>Gunneridae</taxon>
        <taxon>Pentapetalae</taxon>
        <taxon>asterids</taxon>
        <taxon>lamiids</taxon>
        <taxon>Lamiales</taxon>
        <taxon>Lamiaceae</taxon>
        <taxon>Nepetoideae</taxon>
        <taxon>Mentheae</taxon>
        <taxon>Salviinae</taxon>
        <taxon>Salvia</taxon>
        <taxon>Salvia subgen. Calosphace</taxon>
        <taxon>core Calosphace</taxon>
    </lineage>
</organism>
<gene>
    <name evidence="1" type="ORF">SASPL_106964</name>
</gene>
<dbReference type="Proteomes" id="UP000298416">
    <property type="component" value="Unassembled WGS sequence"/>
</dbReference>
<name>A0A8X8Y9J2_SALSN</name>
<dbReference type="EMBL" id="PNBA02000003">
    <property type="protein sequence ID" value="KAG6428925.1"/>
    <property type="molecule type" value="Genomic_DNA"/>
</dbReference>
<protein>
    <submittedName>
        <fullName evidence="1">Uncharacterized protein</fullName>
    </submittedName>
</protein>